<feature type="chain" id="PRO_5042028998" evidence="2">
    <location>
        <begin position="25"/>
        <end position="150"/>
    </location>
</feature>
<dbReference type="EMBL" id="JAUHHV010000005">
    <property type="protein sequence ID" value="KAK1423935.1"/>
    <property type="molecule type" value="Genomic_DNA"/>
</dbReference>
<feature type="compositionally biased region" description="Basic and acidic residues" evidence="1">
    <location>
        <begin position="111"/>
        <end position="127"/>
    </location>
</feature>
<feature type="region of interest" description="Disordered" evidence="1">
    <location>
        <begin position="96"/>
        <end position="127"/>
    </location>
</feature>
<accession>A0AAD8KJ57</accession>
<keyword evidence="4" id="KW-1185">Reference proteome</keyword>
<evidence type="ECO:0000256" key="2">
    <source>
        <dbReference type="SAM" id="SignalP"/>
    </source>
</evidence>
<reference evidence="3" key="1">
    <citation type="journal article" date="2023" name="bioRxiv">
        <title>Improved chromosome-level genome assembly for marigold (Tagetes erecta).</title>
        <authorList>
            <person name="Jiang F."/>
            <person name="Yuan L."/>
            <person name="Wang S."/>
            <person name="Wang H."/>
            <person name="Xu D."/>
            <person name="Wang A."/>
            <person name="Fan W."/>
        </authorList>
    </citation>
    <scope>NUCLEOTIDE SEQUENCE</scope>
    <source>
        <strain evidence="3">WSJ</strain>
        <tissue evidence="3">Leaf</tissue>
    </source>
</reference>
<protein>
    <submittedName>
        <fullName evidence="3">Uncharacterized protein</fullName>
    </submittedName>
</protein>
<dbReference type="Proteomes" id="UP001229421">
    <property type="component" value="Unassembled WGS sequence"/>
</dbReference>
<organism evidence="3 4">
    <name type="scientific">Tagetes erecta</name>
    <name type="common">African marigold</name>
    <dbReference type="NCBI Taxonomy" id="13708"/>
    <lineage>
        <taxon>Eukaryota</taxon>
        <taxon>Viridiplantae</taxon>
        <taxon>Streptophyta</taxon>
        <taxon>Embryophyta</taxon>
        <taxon>Tracheophyta</taxon>
        <taxon>Spermatophyta</taxon>
        <taxon>Magnoliopsida</taxon>
        <taxon>eudicotyledons</taxon>
        <taxon>Gunneridae</taxon>
        <taxon>Pentapetalae</taxon>
        <taxon>asterids</taxon>
        <taxon>campanulids</taxon>
        <taxon>Asterales</taxon>
        <taxon>Asteraceae</taxon>
        <taxon>Asteroideae</taxon>
        <taxon>Heliantheae alliance</taxon>
        <taxon>Tageteae</taxon>
        <taxon>Tagetes</taxon>
    </lineage>
</organism>
<feature type="signal peptide" evidence="2">
    <location>
        <begin position="1"/>
        <end position="24"/>
    </location>
</feature>
<comment type="caution">
    <text evidence="3">The sequence shown here is derived from an EMBL/GenBank/DDBJ whole genome shotgun (WGS) entry which is preliminary data.</text>
</comment>
<sequence length="150" mass="17312">MLGGYLITLKCEVYLVVVLEYLAAEVEDWKGTNITLIINGVDVNEEVGLIHKAMTAPVDVSFDTIDKETLKRRGVLIIQRLKGIIEGLMIERDMEKAEKEGKGRKRKEKRREREGNAEKEKTEKENILERMMKMEATLEYLTKQPPQVTY</sequence>
<evidence type="ECO:0000256" key="1">
    <source>
        <dbReference type="SAM" id="MobiDB-lite"/>
    </source>
</evidence>
<name>A0AAD8KJ57_TARER</name>
<proteinExistence type="predicted"/>
<gene>
    <name evidence="3" type="ORF">QVD17_19246</name>
</gene>
<keyword evidence="2" id="KW-0732">Signal</keyword>
<evidence type="ECO:0000313" key="4">
    <source>
        <dbReference type="Proteomes" id="UP001229421"/>
    </source>
</evidence>
<dbReference type="AlphaFoldDB" id="A0AAD8KJ57"/>
<evidence type="ECO:0000313" key="3">
    <source>
        <dbReference type="EMBL" id="KAK1423935.1"/>
    </source>
</evidence>